<evidence type="ECO:0000313" key="2">
    <source>
        <dbReference type="Proteomes" id="UP000183832"/>
    </source>
</evidence>
<dbReference type="EMBL" id="CVRI01000020">
    <property type="protein sequence ID" value="CRK90546.1"/>
    <property type="molecule type" value="Genomic_DNA"/>
</dbReference>
<organism evidence="1 2">
    <name type="scientific">Clunio marinus</name>
    <dbReference type="NCBI Taxonomy" id="568069"/>
    <lineage>
        <taxon>Eukaryota</taxon>
        <taxon>Metazoa</taxon>
        <taxon>Ecdysozoa</taxon>
        <taxon>Arthropoda</taxon>
        <taxon>Hexapoda</taxon>
        <taxon>Insecta</taxon>
        <taxon>Pterygota</taxon>
        <taxon>Neoptera</taxon>
        <taxon>Endopterygota</taxon>
        <taxon>Diptera</taxon>
        <taxon>Nematocera</taxon>
        <taxon>Chironomoidea</taxon>
        <taxon>Chironomidae</taxon>
        <taxon>Clunio</taxon>
    </lineage>
</organism>
<accession>A0A1J1HSM5</accession>
<gene>
    <name evidence="1" type="ORF">CLUMA_CG004250</name>
</gene>
<evidence type="ECO:0000313" key="1">
    <source>
        <dbReference type="EMBL" id="CRK90546.1"/>
    </source>
</evidence>
<dbReference type="AlphaFoldDB" id="A0A1J1HSM5"/>
<proteinExistence type="predicted"/>
<protein>
    <submittedName>
        <fullName evidence="1">CLUMA_CG004250, isoform A</fullName>
    </submittedName>
</protein>
<sequence>MRRKPPESSYSLFIGNERIEFVNTLRCLGVYLNHDLSWNSHISNTCGSVNSGLSMLRQSQTYISKNMRLYLVKSLIIPKFTYCSELFFGSSREDWSAINKCFNHCIRYICGKHKYDSISTDKKIILGCSLESYMKYRACLFIFNLLRTKTPQYLYEKLQFPRYPRNCCLTIPTLPKSSQHFQRSFFVLGVRLWNSLSPEIRMNVAQSSFKHECLTFFTSRES</sequence>
<reference evidence="1 2" key="1">
    <citation type="submission" date="2015-04" db="EMBL/GenBank/DDBJ databases">
        <authorList>
            <person name="Syromyatnikov M.Y."/>
            <person name="Popov V.N."/>
        </authorList>
    </citation>
    <scope>NUCLEOTIDE SEQUENCE [LARGE SCALE GENOMIC DNA]</scope>
</reference>
<name>A0A1J1HSM5_9DIPT</name>
<dbReference type="OrthoDB" id="6538161at2759"/>
<dbReference type="Proteomes" id="UP000183832">
    <property type="component" value="Unassembled WGS sequence"/>
</dbReference>
<keyword evidence="2" id="KW-1185">Reference proteome</keyword>